<dbReference type="Gene3D" id="3.10.129.10">
    <property type="entry name" value="Hotdog Thioesterase"/>
    <property type="match status" value="1"/>
</dbReference>
<keyword evidence="1" id="KW-1133">Transmembrane helix</keyword>
<dbReference type="SUPFAM" id="SSF54637">
    <property type="entry name" value="Thioesterase/thiol ester dehydrase-isomerase"/>
    <property type="match status" value="1"/>
</dbReference>
<keyword evidence="1" id="KW-0472">Membrane</keyword>
<reference evidence="2" key="1">
    <citation type="submission" date="2020-10" db="EMBL/GenBank/DDBJ databases">
        <title>Diverse heliorhodopsins detected via functional metagenomics in peat lake Actinobacteria, Chloroflexi and Archaea.</title>
        <authorList>
            <person name="Chazan A."/>
            <person name="Rozenberg A."/>
            <person name="Tahan R."/>
            <person name="Mannen K."/>
            <person name="Nagata T."/>
            <person name="Yaish S."/>
            <person name="Larom S."/>
            <person name="Kandori H."/>
            <person name="Inoue K."/>
            <person name="Beja O."/>
            <person name="Pushkarev A."/>
        </authorList>
    </citation>
    <scope>NUCLEOTIDE SEQUENCE</scope>
</reference>
<dbReference type="EMBL" id="MW122882">
    <property type="protein sequence ID" value="QOV09051.1"/>
    <property type="molecule type" value="Genomic_DNA"/>
</dbReference>
<proteinExistence type="predicted"/>
<dbReference type="AlphaFoldDB" id="A0A871Y6U6"/>
<protein>
    <recommendedName>
        <fullName evidence="3">MaoC-like domain-containing protein</fullName>
    </recommendedName>
</protein>
<name>A0A871Y6U6_9CHLR</name>
<feature type="transmembrane region" description="Helical" evidence="1">
    <location>
        <begin position="65"/>
        <end position="84"/>
    </location>
</feature>
<evidence type="ECO:0000313" key="2">
    <source>
        <dbReference type="EMBL" id="QOV09051.1"/>
    </source>
</evidence>
<accession>A0A871Y6U6</accession>
<evidence type="ECO:0000256" key="1">
    <source>
        <dbReference type="SAM" id="Phobius"/>
    </source>
</evidence>
<dbReference type="InterPro" id="IPR029069">
    <property type="entry name" value="HotDog_dom_sf"/>
</dbReference>
<organism evidence="2">
    <name type="scientific">uncultured Dehalococcoidia bacterium</name>
    <dbReference type="NCBI Taxonomy" id="498747"/>
    <lineage>
        <taxon>Bacteria</taxon>
        <taxon>Bacillati</taxon>
        <taxon>Chloroflexota</taxon>
        <taxon>Dehalococcoidia</taxon>
        <taxon>environmental samples</taxon>
    </lineage>
</organism>
<gene>
    <name evidence="2" type="ORF">HULAa30F3_00004</name>
</gene>
<sequence>MEEIKLMQPRQVFYEDVTEGMELPKLVKGPIDVMMLAKFGSMYGDFYPSHYDHKWATEVDRIPGAVVYGVMLITYLGIYSTNWISPNGILKKIKTQVRAQTFVGDTVTYTGKVAKKYMQDGQGMVDIEIVGTKQDNVKVILGWATCLLPLK</sequence>
<keyword evidence="1" id="KW-0812">Transmembrane</keyword>
<evidence type="ECO:0008006" key="3">
    <source>
        <dbReference type="Google" id="ProtNLM"/>
    </source>
</evidence>